<dbReference type="NCBIfam" id="TIGR00177">
    <property type="entry name" value="molyb_syn"/>
    <property type="match status" value="1"/>
</dbReference>
<dbReference type="PANTHER" id="PTHR10192:SF5">
    <property type="entry name" value="GEPHYRIN"/>
    <property type="match status" value="1"/>
</dbReference>
<evidence type="ECO:0000256" key="6">
    <source>
        <dbReference type="ARBA" id="ARBA00022679"/>
    </source>
</evidence>
<proteinExistence type="inferred from homology"/>
<dbReference type="Pfam" id="PF00994">
    <property type="entry name" value="MoCF_biosynth"/>
    <property type="match status" value="1"/>
</dbReference>
<evidence type="ECO:0000256" key="3">
    <source>
        <dbReference type="ARBA" id="ARBA00005046"/>
    </source>
</evidence>
<keyword evidence="8 11" id="KW-0460">Magnesium</keyword>
<dbReference type="SMART" id="SM00852">
    <property type="entry name" value="MoCF_biosynth"/>
    <property type="match status" value="1"/>
</dbReference>
<comment type="cofactor">
    <cofactor evidence="1 11">
        <name>Mg(2+)</name>
        <dbReference type="ChEBI" id="CHEBI:18420"/>
    </cofactor>
</comment>
<evidence type="ECO:0000313" key="13">
    <source>
        <dbReference type="EMBL" id="NQV64710.1"/>
    </source>
</evidence>
<name>A0A973A821_9GAMM</name>
<dbReference type="CDD" id="cd00887">
    <property type="entry name" value="MoeA"/>
    <property type="match status" value="1"/>
</dbReference>
<dbReference type="PROSITE" id="PS01079">
    <property type="entry name" value="MOCF_BIOSYNTHESIS_2"/>
    <property type="match status" value="1"/>
</dbReference>
<dbReference type="SUPFAM" id="SSF63882">
    <property type="entry name" value="MoeA N-terminal region -like"/>
    <property type="match status" value="1"/>
</dbReference>
<comment type="function">
    <text evidence="2 11">Catalyzes the insertion of molybdate into adenylated molybdopterin with the concomitant release of AMP.</text>
</comment>
<evidence type="ECO:0000259" key="12">
    <source>
        <dbReference type="SMART" id="SM00852"/>
    </source>
</evidence>
<sequence>MTPVDEVIAKLLAMAEPTTRVERLDLADALGQMLAEDIIASVDVPLADNSAMDGYALDASDLNMRAGGLYPVADRIAAGYIGQPLQPGTLSRIFTGAPLPEGANAVVIQEDTVVIDGLVQVNVMPIVGENVRPRGQDVIQGQTVLASGRRLLPQDLGLIASVGVSRVAVYEPLVVGLMSTGDELVEPPEPLSPGKIYNSNHYTLAGMIRRLGMTVFDLGLVADSAEATERALLRGAANADCIISSGGVSVGEEDHVKAAVAKLGRLDLWRIAIKPGKPMAFGHVAGVPFIGLPGNPVSSFVTFTVVAQPYLLKCQGGADPTLFSVYARAAFASPAGNRREYFRVQLSSSAPGEMSVTRFPQQGSGVMSSVSWANALAEQDIDQEIAEGDWLKVYPFT</sequence>
<dbReference type="Pfam" id="PF03454">
    <property type="entry name" value="MoeA_C"/>
    <property type="match status" value="1"/>
</dbReference>
<dbReference type="GO" id="GO:0061599">
    <property type="term" value="F:molybdopterin molybdotransferase activity"/>
    <property type="evidence" value="ECO:0007669"/>
    <property type="project" value="UniProtKB-UniRule"/>
</dbReference>
<dbReference type="EMBL" id="JABMOJ010000183">
    <property type="protein sequence ID" value="NQV64710.1"/>
    <property type="molecule type" value="Genomic_DNA"/>
</dbReference>
<keyword evidence="6 11" id="KW-0808">Transferase</keyword>
<dbReference type="InterPro" id="IPR008284">
    <property type="entry name" value="MoCF_biosynth_CS"/>
</dbReference>
<dbReference type="GO" id="GO:0046872">
    <property type="term" value="F:metal ion binding"/>
    <property type="evidence" value="ECO:0007669"/>
    <property type="project" value="UniProtKB-UniRule"/>
</dbReference>
<dbReference type="InterPro" id="IPR001453">
    <property type="entry name" value="MoaB/Mog_dom"/>
</dbReference>
<comment type="caution">
    <text evidence="13">The sequence shown here is derived from an EMBL/GenBank/DDBJ whole genome shotgun (WGS) entry which is preliminary data.</text>
</comment>
<dbReference type="Pfam" id="PF03453">
    <property type="entry name" value="MoeA_N"/>
    <property type="match status" value="1"/>
</dbReference>
<keyword evidence="9 11" id="KW-0501">Molybdenum cofactor biosynthesis</keyword>
<evidence type="ECO:0000256" key="2">
    <source>
        <dbReference type="ARBA" id="ARBA00002901"/>
    </source>
</evidence>
<dbReference type="Gene3D" id="2.170.190.11">
    <property type="entry name" value="Molybdopterin biosynthesis moea protein, domain 3"/>
    <property type="match status" value="1"/>
</dbReference>
<evidence type="ECO:0000256" key="4">
    <source>
        <dbReference type="ARBA" id="ARBA00010763"/>
    </source>
</evidence>
<dbReference type="Gene3D" id="2.40.340.10">
    <property type="entry name" value="MoeA, C-terminal, domain IV"/>
    <property type="match status" value="1"/>
</dbReference>
<dbReference type="InterPro" id="IPR038987">
    <property type="entry name" value="MoeA-like"/>
</dbReference>
<comment type="catalytic activity">
    <reaction evidence="10">
        <text>adenylyl-molybdopterin + molybdate = Mo-molybdopterin + AMP + H(+)</text>
        <dbReference type="Rhea" id="RHEA:35047"/>
        <dbReference type="ChEBI" id="CHEBI:15378"/>
        <dbReference type="ChEBI" id="CHEBI:36264"/>
        <dbReference type="ChEBI" id="CHEBI:62727"/>
        <dbReference type="ChEBI" id="CHEBI:71302"/>
        <dbReference type="ChEBI" id="CHEBI:456215"/>
        <dbReference type="EC" id="2.10.1.1"/>
    </reaction>
</comment>
<dbReference type="InterPro" id="IPR036135">
    <property type="entry name" value="MoeA_linker/N_sf"/>
</dbReference>
<dbReference type="GO" id="GO:0006777">
    <property type="term" value="P:Mo-molybdopterin cofactor biosynthetic process"/>
    <property type="evidence" value="ECO:0007669"/>
    <property type="project" value="UniProtKB-UniRule"/>
</dbReference>
<dbReference type="SUPFAM" id="SSF53218">
    <property type="entry name" value="Molybdenum cofactor biosynthesis proteins"/>
    <property type="match status" value="1"/>
</dbReference>
<evidence type="ECO:0000313" key="14">
    <source>
        <dbReference type="Proteomes" id="UP000754644"/>
    </source>
</evidence>
<evidence type="ECO:0000256" key="10">
    <source>
        <dbReference type="ARBA" id="ARBA00047317"/>
    </source>
</evidence>
<feature type="domain" description="MoaB/Mog" evidence="12">
    <location>
        <begin position="176"/>
        <end position="313"/>
    </location>
</feature>
<dbReference type="GO" id="GO:0005829">
    <property type="term" value="C:cytosol"/>
    <property type="evidence" value="ECO:0007669"/>
    <property type="project" value="TreeGrafter"/>
</dbReference>
<evidence type="ECO:0000256" key="5">
    <source>
        <dbReference type="ARBA" id="ARBA00022505"/>
    </source>
</evidence>
<keyword evidence="7 11" id="KW-0479">Metal-binding</keyword>
<dbReference type="InterPro" id="IPR005110">
    <property type="entry name" value="MoeA_linker/N"/>
</dbReference>
<reference evidence="13" key="1">
    <citation type="submission" date="2020-05" db="EMBL/GenBank/DDBJ databases">
        <title>Sulfur intermediates as new biogeochemical hubs in an aquatic model microbial ecosystem.</title>
        <authorList>
            <person name="Vigneron A."/>
        </authorList>
    </citation>
    <scope>NUCLEOTIDE SEQUENCE</scope>
    <source>
        <strain evidence="13">Bin.250</strain>
    </source>
</reference>
<dbReference type="InterPro" id="IPR005111">
    <property type="entry name" value="MoeA_C_domain_IV"/>
</dbReference>
<dbReference type="AlphaFoldDB" id="A0A973A821"/>
<gene>
    <name evidence="13" type="ORF">HQ497_05025</name>
</gene>
<comment type="pathway">
    <text evidence="3 11">Cofactor biosynthesis; molybdopterin biosynthesis.</text>
</comment>
<keyword evidence="5 11" id="KW-0500">Molybdenum</keyword>
<dbReference type="Proteomes" id="UP000754644">
    <property type="component" value="Unassembled WGS sequence"/>
</dbReference>
<dbReference type="SUPFAM" id="SSF63867">
    <property type="entry name" value="MoeA C-terminal domain-like"/>
    <property type="match status" value="1"/>
</dbReference>
<evidence type="ECO:0000256" key="7">
    <source>
        <dbReference type="ARBA" id="ARBA00022723"/>
    </source>
</evidence>
<dbReference type="EC" id="2.10.1.1" evidence="11"/>
<dbReference type="FunFam" id="3.40.980.10:FF:000004">
    <property type="entry name" value="Molybdopterin molybdenumtransferase"/>
    <property type="match status" value="1"/>
</dbReference>
<evidence type="ECO:0000256" key="1">
    <source>
        <dbReference type="ARBA" id="ARBA00001946"/>
    </source>
</evidence>
<evidence type="ECO:0000256" key="9">
    <source>
        <dbReference type="ARBA" id="ARBA00023150"/>
    </source>
</evidence>
<accession>A0A973A821</accession>
<organism evidence="13 14">
    <name type="scientific">SAR86 cluster bacterium</name>
    <dbReference type="NCBI Taxonomy" id="2030880"/>
    <lineage>
        <taxon>Bacteria</taxon>
        <taxon>Pseudomonadati</taxon>
        <taxon>Pseudomonadota</taxon>
        <taxon>Gammaproteobacteria</taxon>
        <taxon>SAR86 cluster</taxon>
    </lineage>
</organism>
<protein>
    <recommendedName>
        <fullName evidence="11">Molybdopterin molybdenumtransferase</fullName>
        <ecNumber evidence="11">2.10.1.1</ecNumber>
    </recommendedName>
</protein>
<dbReference type="NCBIfam" id="NF045515">
    <property type="entry name" value="Glp_gephyrin"/>
    <property type="match status" value="1"/>
</dbReference>
<dbReference type="Gene3D" id="3.40.980.10">
    <property type="entry name" value="MoaB/Mog-like domain"/>
    <property type="match status" value="1"/>
</dbReference>
<dbReference type="InterPro" id="IPR036425">
    <property type="entry name" value="MoaB/Mog-like_dom_sf"/>
</dbReference>
<dbReference type="PANTHER" id="PTHR10192">
    <property type="entry name" value="MOLYBDOPTERIN BIOSYNTHESIS PROTEIN"/>
    <property type="match status" value="1"/>
</dbReference>
<dbReference type="Gene3D" id="3.90.105.10">
    <property type="entry name" value="Molybdopterin biosynthesis moea protein, domain 2"/>
    <property type="match status" value="1"/>
</dbReference>
<evidence type="ECO:0000256" key="8">
    <source>
        <dbReference type="ARBA" id="ARBA00022842"/>
    </source>
</evidence>
<comment type="similarity">
    <text evidence="4 11">Belongs to the MoeA family.</text>
</comment>
<evidence type="ECO:0000256" key="11">
    <source>
        <dbReference type="RuleBase" id="RU365090"/>
    </source>
</evidence>
<dbReference type="InterPro" id="IPR036688">
    <property type="entry name" value="MoeA_C_domain_IV_sf"/>
</dbReference>